<name>A0A098GBY0_LEGMI</name>
<evidence type="ECO:0000256" key="3">
    <source>
        <dbReference type="ARBA" id="ARBA00012949"/>
    </source>
</evidence>
<dbReference type="EMBL" id="LN614830">
    <property type="protein sequence ID" value="CEG59470.1"/>
    <property type="molecule type" value="Genomic_DNA"/>
</dbReference>
<dbReference type="InterPro" id="IPR013833">
    <property type="entry name" value="Cyt_c_oxidase_su3_a-hlx"/>
</dbReference>
<feature type="transmembrane region" description="Helical" evidence="10">
    <location>
        <begin position="249"/>
        <end position="277"/>
    </location>
</feature>
<evidence type="ECO:0000259" key="11">
    <source>
        <dbReference type="PROSITE" id="PS50253"/>
    </source>
</evidence>
<evidence type="ECO:0000256" key="1">
    <source>
        <dbReference type="ARBA" id="ARBA00004141"/>
    </source>
</evidence>
<dbReference type="GO" id="GO:0004129">
    <property type="term" value="F:cytochrome-c oxidase activity"/>
    <property type="evidence" value="ECO:0007669"/>
    <property type="project" value="UniProtKB-EC"/>
</dbReference>
<comment type="similarity">
    <text evidence="2">Belongs to the cytochrome c oxidase subunit 3 family.</text>
</comment>
<dbReference type="PANTHER" id="PTHR11403">
    <property type="entry name" value="CYTOCHROME C OXIDASE SUBUNIT III"/>
    <property type="match status" value="1"/>
</dbReference>
<dbReference type="CDD" id="cd01665">
    <property type="entry name" value="Cyt_c_Oxidase_III"/>
    <property type="match status" value="1"/>
</dbReference>
<feature type="transmembrane region" description="Helical" evidence="10">
    <location>
        <begin position="297"/>
        <end position="315"/>
    </location>
</feature>
<dbReference type="GO" id="GO:0016020">
    <property type="term" value="C:membrane"/>
    <property type="evidence" value="ECO:0007669"/>
    <property type="project" value="UniProtKB-SubCell"/>
</dbReference>
<feature type="domain" description="Heme-copper oxidase subunit III family profile" evidence="11">
    <location>
        <begin position="30"/>
        <end position="316"/>
    </location>
</feature>
<evidence type="ECO:0000256" key="7">
    <source>
        <dbReference type="ARBA" id="ARBA00023136"/>
    </source>
</evidence>
<organism evidence="12 13">
    <name type="scientific">Legionella micdadei</name>
    <name type="common">Tatlockia micdadei</name>
    <dbReference type="NCBI Taxonomy" id="451"/>
    <lineage>
        <taxon>Bacteria</taxon>
        <taxon>Pseudomonadati</taxon>
        <taxon>Pseudomonadota</taxon>
        <taxon>Gammaproteobacteria</taxon>
        <taxon>Legionellales</taxon>
        <taxon>Legionellaceae</taxon>
        <taxon>Legionella</taxon>
    </lineage>
</organism>
<dbReference type="InterPro" id="IPR035973">
    <property type="entry name" value="Cyt_c_oxidase_su3-like_sf"/>
</dbReference>
<keyword evidence="12" id="KW-0560">Oxidoreductase</keyword>
<dbReference type="Gene3D" id="1.10.287.70">
    <property type="match status" value="1"/>
</dbReference>
<evidence type="ECO:0000256" key="10">
    <source>
        <dbReference type="SAM" id="Phobius"/>
    </source>
</evidence>
<feature type="transmembrane region" description="Helical" evidence="10">
    <location>
        <begin position="179"/>
        <end position="200"/>
    </location>
</feature>
<feature type="transmembrane region" description="Helical" evidence="10">
    <location>
        <begin position="112"/>
        <end position="131"/>
    </location>
</feature>
<proteinExistence type="inferred from homology"/>
<reference evidence="13" key="1">
    <citation type="submission" date="2014-09" db="EMBL/GenBank/DDBJ databases">
        <authorList>
            <person name="Gomez-Valero L."/>
        </authorList>
    </citation>
    <scope>NUCLEOTIDE SEQUENCE [LARGE SCALE GENOMIC DNA]</scope>
    <source>
        <strain evidence="13">ATCC33218</strain>
    </source>
</reference>
<dbReference type="Pfam" id="PF00510">
    <property type="entry name" value="COX3"/>
    <property type="match status" value="2"/>
</dbReference>
<dbReference type="PROSITE" id="PS50253">
    <property type="entry name" value="COX3"/>
    <property type="match status" value="1"/>
</dbReference>
<keyword evidence="6 10" id="KW-1133">Transmembrane helix</keyword>
<dbReference type="GO" id="GO:0016491">
    <property type="term" value="F:oxidoreductase activity"/>
    <property type="evidence" value="ECO:0007669"/>
    <property type="project" value="UniProtKB-KW"/>
</dbReference>
<evidence type="ECO:0000256" key="2">
    <source>
        <dbReference type="ARBA" id="ARBA00010581"/>
    </source>
</evidence>
<evidence type="ECO:0000256" key="4">
    <source>
        <dbReference type="ARBA" id="ARBA00022692"/>
    </source>
</evidence>
<dbReference type="AlphaFoldDB" id="A0A098GBY0"/>
<accession>A0A098GBY0</accession>
<keyword evidence="4 10" id="KW-0812">Transmembrane</keyword>
<sequence length="316" mass="36094">MSQLWPFPIGLIDYMRSSNSITGEKHIMGAHGTYYIPKPSHWPLVGSIGLTTTLVGAGSWLHSDWYGPYIFALGLGILIFMMFGWFGQVIYENQKGVFDLQVDRSFRWGMCWFIFSEVCFFGAFFGALFYARLSSVPELGGQLNPITHITLWPNFTASWPLLKNPNNQIFFGAQEAMEAWGLAAINTLILLTSGVTITWAHWALKLNNRRQLIVGMICTIALGMLFLTLQSYEYHEAYTKMGLTLDAGIYGTTFFMLTGFHGLHVTIGTIMLIVILIRCIKGHFTPERHFAFEGVAWYWHFVDVVWLFLFVFVYWL</sequence>
<dbReference type="Proteomes" id="UP000032414">
    <property type="component" value="Chromosome I"/>
</dbReference>
<dbReference type="InterPro" id="IPR000298">
    <property type="entry name" value="Cyt_c_oxidase-like_su3"/>
</dbReference>
<keyword evidence="5" id="KW-1278">Translocase</keyword>
<dbReference type="FunFam" id="1.20.120.80:FF:000003">
    <property type="entry name" value="Cytochrome c oxidase subunit 3"/>
    <property type="match status" value="1"/>
</dbReference>
<evidence type="ECO:0000256" key="8">
    <source>
        <dbReference type="ARBA" id="ARBA00031400"/>
    </source>
</evidence>
<dbReference type="InterPro" id="IPR024791">
    <property type="entry name" value="Cyt_c/ubiquinol_Oxase_su3"/>
</dbReference>
<protein>
    <recommendedName>
        <fullName evidence="3">cytochrome-c oxidase</fullName>
        <ecNumber evidence="3">7.1.1.9</ecNumber>
    </recommendedName>
    <alternativeName>
        <fullName evidence="8">Cytochrome aa3 subunit 3</fullName>
    </alternativeName>
    <alternativeName>
        <fullName evidence="9">Cytochrome c oxidase polypeptide III</fullName>
    </alternativeName>
</protein>
<dbReference type="GO" id="GO:0019646">
    <property type="term" value="P:aerobic electron transport chain"/>
    <property type="evidence" value="ECO:0007669"/>
    <property type="project" value="InterPro"/>
</dbReference>
<dbReference type="PANTHER" id="PTHR11403:SF7">
    <property type="entry name" value="CYTOCHROME C OXIDASE SUBUNIT 3"/>
    <property type="match status" value="1"/>
</dbReference>
<dbReference type="Gene3D" id="1.20.120.80">
    <property type="entry name" value="Cytochrome c oxidase, subunit III, four-helix bundle"/>
    <property type="match status" value="1"/>
</dbReference>
<keyword evidence="7 10" id="KW-0472">Membrane</keyword>
<evidence type="ECO:0000313" key="12">
    <source>
        <dbReference type="EMBL" id="CEG59470.1"/>
    </source>
</evidence>
<comment type="subcellular location">
    <subcellularLocation>
        <location evidence="1">Membrane</location>
        <topology evidence="1">Multi-pass membrane protein</topology>
    </subcellularLocation>
</comment>
<dbReference type="SUPFAM" id="SSF81452">
    <property type="entry name" value="Cytochrome c oxidase subunit III-like"/>
    <property type="match status" value="1"/>
</dbReference>
<evidence type="ECO:0000256" key="6">
    <source>
        <dbReference type="ARBA" id="ARBA00022989"/>
    </source>
</evidence>
<feature type="transmembrane region" description="Helical" evidence="10">
    <location>
        <begin position="212"/>
        <end position="229"/>
    </location>
</feature>
<dbReference type="HOGENOM" id="CLU_044071_0_0_6"/>
<dbReference type="InterPro" id="IPR033945">
    <property type="entry name" value="Cyt_c_oxase_su3_dom"/>
</dbReference>
<evidence type="ECO:0000313" key="13">
    <source>
        <dbReference type="Proteomes" id="UP000032414"/>
    </source>
</evidence>
<dbReference type="KEGG" id="tmc:LMI_0103"/>
<feature type="transmembrane region" description="Helical" evidence="10">
    <location>
        <begin position="69"/>
        <end position="91"/>
    </location>
</feature>
<dbReference type="EC" id="7.1.1.9" evidence="3"/>
<evidence type="ECO:0000256" key="5">
    <source>
        <dbReference type="ARBA" id="ARBA00022967"/>
    </source>
</evidence>
<evidence type="ECO:0000256" key="9">
    <source>
        <dbReference type="ARBA" id="ARBA00031625"/>
    </source>
</evidence>
<dbReference type="STRING" id="451.B6N58_00475"/>
<gene>
    <name evidence="12" type="primary">COX</name>
    <name evidence="12" type="ORF">LMI_0103</name>
</gene>
<dbReference type="PATRIC" id="fig|451.8.peg.1072"/>